<reference evidence="1" key="1">
    <citation type="submission" date="2014-11" db="EMBL/GenBank/DDBJ databases">
        <authorList>
            <person name="Amaro Gonzalez C."/>
        </authorList>
    </citation>
    <scope>NUCLEOTIDE SEQUENCE</scope>
</reference>
<accession>A0A0E9QYG1</accession>
<protein>
    <submittedName>
        <fullName evidence="1">Uncharacterized protein</fullName>
    </submittedName>
</protein>
<organism evidence="1">
    <name type="scientific">Anguilla anguilla</name>
    <name type="common">European freshwater eel</name>
    <name type="synonym">Muraena anguilla</name>
    <dbReference type="NCBI Taxonomy" id="7936"/>
    <lineage>
        <taxon>Eukaryota</taxon>
        <taxon>Metazoa</taxon>
        <taxon>Chordata</taxon>
        <taxon>Craniata</taxon>
        <taxon>Vertebrata</taxon>
        <taxon>Euteleostomi</taxon>
        <taxon>Actinopterygii</taxon>
        <taxon>Neopterygii</taxon>
        <taxon>Teleostei</taxon>
        <taxon>Anguilliformes</taxon>
        <taxon>Anguillidae</taxon>
        <taxon>Anguilla</taxon>
    </lineage>
</organism>
<evidence type="ECO:0000313" key="1">
    <source>
        <dbReference type="EMBL" id="JAH21976.1"/>
    </source>
</evidence>
<dbReference type="EMBL" id="GBXM01086601">
    <property type="protein sequence ID" value="JAH21976.1"/>
    <property type="molecule type" value="Transcribed_RNA"/>
</dbReference>
<sequence length="29" mass="3440">MNFVPVILMTGFEKNTLHSIYTWRDSPLE</sequence>
<proteinExistence type="predicted"/>
<name>A0A0E9QYG1_ANGAN</name>
<reference evidence="1" key="2">
    <citation type="journal article" date="2015" name="Fish Shellfish Immunol.">
        <title>Early steps in the European eel (Anguilla anguilla)-Vibrio vulnificus interaction in the gills: Role of the RtxA13 toxin.</title>
        <authorList>
            <person name="Callol A."/>
            <person name="Pajuelo D."/>
            <person name="Ebbesson L."/>
            <person name="Teles M."/>
            <person name="MacKenzie S."/>
            <person name="Amaro C."/>
        </authorList>
    </citation>
    <scope>NUCLEOTIDE SEQUENCE</scope>
</reference>
<dbReference type="AlphaFoldDB" id="A0A0E9QYG1"/>